<evidence type="ECO:0000313" key="2">
    <source>
        <dbReference type="Proteomes" id="UP000216063"/>
    </source>
</evidence>
<gene>
    <name evidence="1" type="ORF">CG716_05430</name>
</gene>
<dbReference type="EMBL" id="NOZR01000003">
    <property type="protein sequence ID" value="OYN81784.1"/>
    <property type="molecule type" value="Genomic_DNA"/>
</dbReference>
<keyword evidence="2" id="KW-1185">Reference proteome</keyword>
<name>A0A255DRB5_9MYCO</name>
<sequence length="70" mass="7745">MFSVLEELAGGNAAKYRGRVQVWPVGEAASWSLELHDAKDRLTQAVIGDHLILTYGLLVKVTDEEYREGA</sequence>
<dbReference type="Proteomes" id="UP000216063">
    <property type="component" value="Unassembled WGS sequence"/>
</dbReference>
<reference evidence="1 2" key="1">
    <citation type="submission" date="2017-07" db="EMBL/GenBank/DDBJ databases">
        <title>The new phylogeny of genus Mycobacterium.</title>
        <authorList>
            <person name="Tortoli E."/>
            <person name="Trovato A."/>
            <person name="Cirillo D.M."/>
        </authorList>
    </citation>
    <scope>NUCLEOTIDE SEQUENCE [LARGE SCALE GENOMIC DNA]</scope>
    <source>
        <strain evidence="1 2">ATCC 33027</strain>
    </source>
</reference>
<dbReference type="AlphaFoldDB" id="A0A255DRB5"/>
<accession>A0A255DRB5</accession>
<organism evidence="1 2">
    <name type="scientific">Mycolicibacterium sphagni</name>
    <dbReference type="NCBI Taxonomy" id="1786"/>
    <lineage>
        <taxon>Bacteria</taxon>
        <taxon>Bacillati</taxon>
        <taxon>Actinomycetota</taxon>
        <taxon>Actinomycetes</taxon>
        <taxon>Mycobacteriales</taxon>
        <taxon>Mycobacteriaceae</taxon>
        <taxon>Mycolicibacterium</taxon>
    </lineage>
</organism>
<comment type="caution">
    <text evidence="1">The sequence shown here is derived from an EMBL/GenBank/DDBJ whole genome shotgun (WGS) entry which is preliminary data.</text>
</comment>
<protein>
    <submittedName>
        <fullName evidence="1">Uncharacterized protein</fullName>
    </submittedName>
</protein>
<evidence type="ECO:0000313" key="1">
    <source>
        <dbReference type="EMBL" id="OYN81784.1"/>
    </source>
</evidence>
<proteinExistence type="predicted"/>